<feature type="domain" description="FANCL UBC-like" evidence="3">
    <location>
        <begin position="186"/>
        <end position="275"/>
    </location>
</feature>
<reference evidence="4" key="1">
    <citation type="submission" date="2020-12" db="EMBL/GenBank/DDBJ databases">
        <title>Metabolic potential, ecology and presence of endohyphal bacteria is reflected in genomic diversity of Mucoromycotina.</title>
        <authorList>
            <person name="Muszewska A."/>
            <person name="Okrasinska A."/>
            <person name="Steczkiewicz K."/>
            <person name="Drgas O."/>
            <person name="Orlowska M."/>
            <person name="Perlinska-Lenart U."/>
            <person name="Aleksandrzak-Piekarczyk T."/>
            <person name="Szatraj K."/>
            <person name="Zielenkiewicz U."/>
            <person name="Pilsyk S."/>
            <person name="Malc E."/>
            <person name="Mieczkowski P."/>
            <person name="Kruszewska J.S."/>
            <person name="Biernat P."/>
            <person name="Pawlowska J."/>
        </authorList>
    </citation>
    <scope>NUCLEOTIDE SEQUENCE</scope>
    <source>
        <strain evidence="4">CBS 226.32</strain>
    </source>
</reference>
<dbReference type="InterPro" id="IPR019162">
    <property type="entry name" value="FancL_WD-rpt_cont_dom"/>
</dbReference>
<dbReference type="Pfam" id="PF18891">
    <property type="entry name" value="FANCL_d3"/>
    <property type="match status" value="1"/>
</dbReference>
<dbReference type="InterPro" id="IPR026848">
    <property type="entry name" value="Fancl"/>
</dbReference>
<dbReference type="CDD" id="cd23832">
    <property type="entry name" value="DRWD-C_FANCL"/>
    <property type="match status" value="1"/>
</dbReference>
<feature type="domain" description="FANCL UBC-like" evidence="2">
    <location>
        <begin position="101"/>
        <end position="175"/>
    </location>
</feature>
<organism evidence="4 5">
    <name type="scientific">Mucor plumbeus</name>
    <dbReference type="NCBI Taxonomy" id="97098"/>
    <lineage>
        <taxon>Eukaryota</taxon>
        <taxon>Fungi</taxon>
        <taxon>Fungi incertae sedis</taxon>
        <taxon>Mucoromycota</taxon>
        <taxon>Mucoromycotina</taxon>
        <taxon>Mucoromycetes</taxon>
        <taxon>Mucorales</taxon>
        <taxon>Mucorineae</taxon>
        <taxon>Mucoraceae</taxon>
        <taxon>Mucor</taxon>
    </lineage>
</organism>
<dbReference type="InterPro" id="IPR043898">
    <property type="entry name" value="FANCL_d2"/>
</dbReference>
<sequence>MNNVPFPLILPIDDEHQVYKGFISIQNIEYQIQLQLGPKGYLNGKENLLKLFNEYPQVKDLIETKLHQATNIMSFLNEFKDIIETTAINKDNKFSYSHDRYSLIYNEIKNIGFENVHEISDDMLNITFKSVDEQHRKHLVKINLSNNYPFTSPKAEWDLPIAISNYSTLAKILSQHRAFVIKYQLFFNCMDDLDKHMRILEPDKPKKSDKWRRIALGHHCSLEIQINAESPLEMKPKIRFFGSAKRVKDLQTKWKASTWNKNLSIHQNLLDSFQLVDNDNDAYEDYTTTGDIECVIYLVVEDFIINAYMK</sequence>
<evidence type="ECO:0000259" key="2">
    <source>
        <dbReference type="Pfam" id="PF18890"/>
    </source>
</evidence>
<dbReference type="Gene3D" id="3.10.110.20">
    <property type="entry name" value="RWD domain-like"/>
    <property type="match status" value="1"/>
</dbReference>
<dbReference type="PANTHER" id="PTHR13206">
    <property type="entry name" value="UBIQUITIN LIGASE PROTEIN PHF9 FANCONI ANEMIA GROUP L PROTEIN"/>
    <property type="match status" value="1"/>
</dbReference>
<dbReference type="Proteomes" id="UP000650833">
    <property type="component" value="Unassembled WGS sequence"/>
</dbReference>
<dbReference type="Pfam" id="PF18890">
    <property type="entry name" value="FANCL_d2"/>
    <property type="match status" value="1"/>
</dbReference>
<name>A0A8H7UUK2_9FUNG</name>
<dbReference type="InterPro" id="IPR016135">
    <property type="entry name" value="UBQ-conjugating_enzyme/RWD"/>
</dbReference>
<dbReference type="AlphaFoldDB" id="A0A8H7UUK2"/>
<evidence type="ECO:0000313" key="4">
    <source>
        <dbReference type="EMBL" id="KAG2191379.1"/>
    </source>
</evidence>
<dbReference type="OrthoDB" id="10263265at2759"/>
<dbReference type="GO" id="GO:0006513">
    <property type="term" value="P:protein monoubiquitination"/>
    <property type="evidence" value="ECO:0007669"/>
    <property type="project" value="TreeGrafter"/>
</dbReference>
<dbReference type="GO" id="GO:0043240">
    <property type="term" value="C:Fanconi anaemia nuclear complex"/>
    <property type="evidence" value="ECO:0007669"/>
    <property type="project" value="InterPro"/>
</dbReference>
<dbReference type="InterPro" id="IPR043003">
    <property type="entry name" value="FANCL_d3_sf"/>
</dbReference>
<dbReference type="GO" id="GO:0036297">
    <property type="term" value="P:interstrand cross-link repair"/>
    <property type="evidence" value="ECO:0007669"/>
    <property type="project" value="InterPro"/>
</dbReference>
<dbReference type="InterPro" id="IPR044037">
    <property type="entry name" value="FANCL_d3"/>
</dbReference>
<dbReference type="CDD" id="cd23786">
    <property type="entry name" value="ELF_FANCL"/>
    <property type="match status" value="1"/>
</dbReference>
<evidence type="ECO:0000313" key="5">
    <source>
        <dbReference type="Proteomes" id="UP000650833"/>
    </source>
</evidence>
<dbReference type="CDD" id="cd23831">
    <property type="entry name" value="DRWD-N_FANCL"/>
    <property type="match status" value="1"/>
</dbReference>
<protein>
    <submittedName>
        <fullName evidence="4">Uncharacterized protein</fullName>
    </submittedName>
</protein>
<evidence type="ECO:0000259" key="1">
    <source>
        <dbReference type="Pfam" id="PF09765"/>
    </source>
</evidence>
<accession>A0A8H7UUK2</accession>
<dbReference type="GO" id="GO:0061630">
    <property type="term" value="F:ubiquitin protein ligase activity"/>
    <property type="evidence" value="ECO:0007669"/>
    <property type="project" value="TreeGrafter"/>
</dbReference>
<comment type="caution">
    <text evidence="4">The sequence shown here is derived from an EMBL/GenBank/DDBJ whole genome shotgun (WGS) entry which is preliminary data.</text>
</comment>
<dbReference type="Gene3D" id="3.10.110.10">
    <property type="entry name" value="Ubiquitin Conjugating Enzyme"/>
    <property type="match status" value="1"/>
</dbReference>
<dbReference type="PANTHER" id="PTHR13206:SF0">
    <property type="entry name" value="E3 UBIQUITIN-PROTEIN LIGASE FANCL"/>
    <property type="match status" value="1"/>
</dbReference>
<dbReference type="EMBL" id="JAEPRC010000833">
    <property type="protein sequence ID" value="KAG2191379.1"/>
    <property type="molecule type" value="Genomic_DNA"/>
</dbReference>
<proteinExistence type="predicted"/>
<evidence type="ECO:0000259" key="3">
    <source>
        <dbReference type="Pfam" id="PF18891"/>
    </source>
</evidence>
<keyword evidence="5" id="KW-1185">Reference proteome</keyword>
<dbReference type="Pfam" id="PF09765">
    <property type="entry name" value="FANCL_d1"/>
    <property type="match status" value="1"/>
</dbReference>
<gene>
    <name evidence="4" type="ORF">INT46_001756</name>
</gene>
<feature type="domain" description="Fanconi anemia complex subunit FancL WD-repeat containing" evidence="1">
    <location>
        <begin position="6"/>
        <end position="84"/>
    </location>
</feature>